<reference evidence="4 5" key="2">
    <citation type="journal article" date="2014" name="Genome Announc.">
        <title>Complete Genome Sequence of Methanoregula formicica SMSPT, a Mesophilic Hydrogenotrophic Methanogen Isolated from a Methanogenic Upflow Anaerobic Sludge Blanket Reactor.</title>
        <authorList>
            <person name="Yamamoto K."/>
            <person name="Tamaki H."/>
            <person name="Cadillo-Quiroz H."/>
            <person name="Imachi H."/>
            <person name="Kyrpides N."/>
            <person name="Woyke T."/>
            <person name="Goodwin L."/>
            <person name="Zinder S.H."/>
            <person name="Kamagata Y."/>
            <person name="Liu W.T."/>
        </authorList>
    </citation>
    <scope>NUCLEOTIDE SEQUENCE [LARGE SCALE GENOMIC DNA]</scope>
    <source>
        <strain evidence="5">DSM 22288 / NBRC 105244 / SMSP</strain>
    </source>
</reference>
<dbReference type="InterPro" id="IPR013229">
    <property type="entry name" value="PEGA"/>
</dbReference>
<dbReference type="STRING" id="593750.Metfor_1270"/>
<dbReference type="OrthoDB" id="95942at2157"/>
<feature type="compositionally biased region" description="Polar residues" evidence="1">
    <location>
        <begin position="233"/>
        <end position="245"/>
    </location>
</feature>
<dbReference type="InParanoid" id="L0HC52"/>
<organism evidence="4 5">
    <name type="scientific">Methanoregula formicica (strain DSM 22288 / NBRC 105244 / SMSP)</name>
    <dbReference type="NCBI Taxonomy" id="593750"/>
    <lineage>
        <taxon>Archaea</taxon>
        <taxon>Methanobacteriati</taxon>
        <taxon>Methanobacteriota</taxon>
        <taxon>Stenosarchaea group</taxon>
        <taxon>Methanomicrobia</taxon>
        <taxon>Methanomicrobiales</taxon>
        <taxon>Methanoregulaceae</taxon>
        <taxon>Methanoregula</taxon>
    </lineage>
</organism>
<feature type="region of interest" description="Disordered" evidence="1">
    <location>
        <begin position="233"/>
        <end position="270"/>
    </location>
</feature>
<keyword evidence="2" id="KW-1133">Transmembrane helix</keyword>
<feature type="domain" description="PEGA" evidence="3">
    <location>
        <begin position="267"/>
        <end position="328"/>
    </location>
</feature>
<feature type="transmembrane region" description="Helical" evidence="2">
    <location>
        <begin position="340"/>
        <end position="359"/>
    </location>
</feature>
<evidence type="ECO:0000313" key="5">
    <source>
        <dbReference type="Proteomes" id="UP000010824"/>
    </source>
</evidence>
<dbReference type="Pfam" id="PF08308">
    <property type="entry name" value="PEGA"/>
    <property type="match status" value="2"/>
</dbReference>
<gene>
    <name evidence="4" type="ordered locus">Metfor_1270</name>
</gene>
<evidence type="ECO:0000313" key="4">
    <source>
        <dbReference type="EMBL" id="AGB02312.1"/>
    </source>
</evidence>
<dbReference type="Proteomes" id="UP000010824">
    <property type="component" value="Chromosome"/>
</dbReference>
<dbReference type="PANTHER" id="PTHR36194">
    <property type="entry name" value="S-LAYER-LIKE PROTEIN"/>
    <property type="match status" value="1"/>
</dbReference>
<dbReference type="HOGENOM" id="CLU_759938_0_0_2"/>
<sequence precursor="true">MHTSCLKWGAFLVLLLLVPCVTAFSVSSTTVDPTILNPGDSVNVTTKVYVASGTPFSAFDDLQFVTTLDDPVWVYTVIIGGVENTRPADRGKILTIGGYELSYPANEEVVVDIALKGQVPAATPEGTELPLITVQELDARSRVITSSVTEIRHLIGKPTPTPTPEYGQIVITSEPEGANVFLDNTLRGITPVTLKAVSNGRHTVTLRLEGYEDVVREVTVTADSPQVIASLARQSSIPATDSPSVPATAVQETPGTPAPQPAAATTGSLSITTTPPGALVFIDGQMKGISPATIPGLSPGPHKIRLVLDGYQDFETSTEIAAGSTSEFVTGLSTRKTVPGFETVTALAAVSLVLIVLCCRKRDS</sequence>
<dbReference type="AlphaFoldDB" id="L0HC52"/>
<accession>L0HC52</accession>
<dbReference type="RefSeq" id="WP_015285275.1">
    <property type="nucleotide sequence ID" value="NC_019943.1"/>
</dbReference>
<dbReference type="KEGG" id="mfo:Metfor_1270"/>
<feature type="domain" description="PEGA" evidence="3">
    <location>
        <begin position="167"/>
        <end position="224"/>
    </location>
</feature>
<keyword evidence="2" id="KW-0812">Transmembrane</keyword>
<dbReference type="eggNOG" id="arCOG03888">
    <property type="taxonomic scope" value="Archaea"/>
</dbReference>
<name>L0HC52_METFS</name>
<proteinExistence type="predicted"/>
<keyword evidence="2" id="KW-0472">Membrane</keyword>
<keyword evidence="5" id="KW-1185">Reference proteome</keyword>
<evidence type="ECO:0000256" key="2">
    <source>
        <dbReference type="SAM" id="Phobius"/>
    </source>
</evidence>
<dbReference type="EMBL" id="CP003167">
    <property type="protein sequence ID" value="AGB02312.1"/>
    <property type="molecule type" value="Genomic_DNA"/>
</dbReference>
<protein>
    <submittedName>
        <fullName evidence="4">PEGA domain-containing protein</fullName>
    </submittedName>
</protein>
<dbReference type="PANTHER" id="PTHR36194:SF1">
    <property type="entry name" value="S-LAYER-LIKE PROTEIN"/>
    <property type="match status" value="1"/>
</dbReference>
<evidence type="ECO:0000256" key="1">
    <source>
        <dbReference type="SAM" id="MobiDB-lite"/>
    </source>
</evidence>
<reference evidence="5" key="1">
    <citation type="submission" date="2011-12" db="EMBL/GenBank/DDBJ databases">
        <title>Complete sequence of Methanoregula formicicum SMSP.</title>
        <authorList>
            <person name="Lucas S."/>
            <person name="Han J."/>
            <person name="Lapidus A."/>
            <person name="Cheng J.-F."/>
            <person name="Goodwin L."/>
            <person name="Pitluck S."/>
            <person name="Peters L."/>
            <person name="Ovchinnikova G."/>
            <person name="Teshima H."/>
            <person name="Detter J.C."/>
            <person name="Han C."/>
            <person name="Tapia R."/>
            <person name="Land M."/>
            <person name="Hauser L."/>
            <person name="Kyrpides N."/>
            <person name="Ivanova N."/>
            <person name="Pagani I."/>
            <person name="Imachi H."/>
            <person name="Tamaki H."/>
            <person name="Sekiguchi Y."/>
            <person name="Kamagata Y."/>
            <person name="Cadillo-Quiroz H."/>
            <person name="Zinder S."/>
            <person name="Liu W.-T."/>
            <person name="Woyke T."/>
        </authorList>
    </citation>
    <scope>NUCLEOTIDE SEQUENCE [LARGE SCALE GENOMIC DNA]</scope>
    <source>
        <strain evidence="5">DSM 22288 / NBRC 105244 / SMSP</strain>
    </source>
</reference>
<evidence type="ECO:0000259" key="3">
    <source>
        <dbReference type="Pfam" id="PF08308"/>
    </source>
</evidence>
<dbReference type="GeneID" id="14310583"/>
<dbReference type="eggNOG" id="arCOG03264">
    <property type="taxonomic scope" value="Archaea"/>
</dbReference>